<dbReference type="NCBIfam" id="TIGR00797">
    <property type="entry name" value="matE"/>
    <property type="match status" value="1"/>
</dbReference>
<dbReference type="PIRSF" id="PIRSF006603">
    <property type="entry name" value="DinF"/>
    <property type="match status" value="1"/>
</dbReference>
<dbReference type="GO" id="GO:0015297">
    <property type="term" value="F:antiporter activity"/>
    <property type="evidence" value="ECO:0007669"/>
    <property type="project" value="InterPro"/>
</dbReference>
<keyword evidence="3" id="KW-1003">Cell membrane</keyword>
<evidence type="ECO:0000256" key="6">
    <source>
        <dbReference type="ARBA" id="ARBA00023136"/>
    </source>
</evidence>
<dbReference type="RefSeq" id="WP_013300899.1">
    <property type="nucleotide sequence ID" value="NC_014414.1"/>
</dbReference>
<evidence type="ECO:0000313" key="8">
    <source>
        <dbReference type="EMBL" id="ADM09925.1"/>
    </source>
</evidence>
<feature type="transmembrane region" description="Helical" evidence="7">
    <location>
        <begin position="203"/>
        <end position="225"/>
    </location>
</feature>
<name>E0TDA2_PARBH</name>
<feature type="transmembrane region" description="Helical" evidence="7">
    <location>
        <begin position="289"/>
        <end position="309"/>
    </location>
</feature>
<evidence type="ECO:0000256" key="4">
    <source>
        <dbReference type="ARBA" id="ARBA00022692"/>
    </source>
</evidence>
<sequence>MSESRGRVDKRNLTEGPVWQALSSLALPMILGIVAVMSIEIADTYFVGQLGTLPLAAISFTFPVTFSMTSLAIGLGAGTASLVSRSIGAGDREAAARLSTDALFLGLLLVLIISALGLWLNRPLYRLLGAEGEVLDMATDYMRIWFFSMPLLVVPMIANAIIRASGDAFWPSLIMVVSAVVNIAVTPVFVFGLGAIPRLEIEGAAWGTAVARLVTLALSLFIVIYREKLVVPSLPSPGQIKKSWGRVIKIGLPAAIGNATNPIGIAVTTAILAGFGAAVVAGFGTSVRIQSFSCIPMLALSASIGPLAGQNWGAGRKDRVIEGLTLSYKLAFAWSAILGLLFLLIAPAVVSLFTDDPTVKEEAVLYLRIIPFTLWGYGVTIVAAGAYNALGKATTGLGYYVIRTAVFYVPLSYGASLLAGSREVYVGIALANVLAGLVIGWLSLRWLSRHNPETG</sequence>
<dbReference type="InterPro" id="IPR052031">
    <property type="entry name" value="Membrane_Transporter-Flippase"/>
</dbReference>
<dbReference type="InterPro" id="IPR002528">
    <property type="entry name" value="MATE_fam"/>
</dbReference>
<dbReference type="GO" id="GO:0005886">
    <property type="term" value="C:plasma membrane"/>
    <property type="evidence" value="ECO:0007669"/>
    <property type="project" value="UniProtKB-SubCell"/>
</dbReference>
<dbReference type="Proteomes" id="UP000001302">
    <property type="component" value="Chromosome"/>
</dbReference>
<evidence type="ECO:0000256" key="7">
    <source>
        <dbReference type="SAM" id="Phobius"/>
    </source>
</evidence>
<feature type="transmembrane region" description="Helical" evidence="7">
    <location>
        <begin position="173"/>
        <end position="197"/>
    </location>
</feature>
<dbReference type="PANTHER" id="PTHR43549:SF3">
    <property type="entry name" value="MULTIDRUG RESISTANCE PROTEIN YPNP-RELATED"/>
    <property type="match status" value="1"/>
</dbReference>
<dbReference type="Pfam" id="PF01554">
    <property type="entry name" value="MatE"/>
    <property type="match status" value="2"/>
</dbReference>
<feature type="transmembrane region" description="Helical" evidence="7">
    <location>
        <begin position="330"/>
        <end position="353"/>
    </location>
</feature>
<dbReference type="OrthoDB" id="9806302at2"/>
<organism evidence="8 9">
    <name type="scientific">Parvularcula bermudensis (strain ATCC BAA-594 / HTCC2503 / KCTC 12087)</name>
    <dbReference type="NCBI Taxonomy" id="314260"/>
    <lineage>
        <taxon>Bacteria</taxon>
        <taxon>Pseudomonadati</taxon>
        <taxon>Pseudomonadota</taxon>
        <taxon>Alphaproteobacteria</taxon>
        <taxon>Parvularculales</taxon>
        <taxon>Parvularculaceae</taxon>
        <taxon>Parvularcula</taxon>
    </lineage>
</organism>
<accession>E0TDA2</accession>
<dbReference type="KEGG" id="pbr:PB2503_09359"/>
<keyword evidence="2" id="KW-0813">Transport</keyword>
<dbReference type="STRING" id="314260.PB2503_09359"/>
<feature type="transmembrane region" description="Helical" evidence="7">
    <location>
        <begin position="21"/>
        <end position="42"/>
    </location>
</feature>
<feature type="transmembrane region" description="Helical" evidence="7">
    <location>
        <begin position="397"/>
        <end position="418"/>
    </location>
</feature>
<reference evidence="9" key="1">
    <citation type="submission" date="2010-08" db="EMBL/GenBank/DDBJ databases">
        <title>Genome sequence of Parvularcula bermudensis HTCC2503.</title>
        <authorList>
            <person name="Kang D.-M."/>
            <person name="Oh H.-M."/>
            <person name="Cho J.-C."/>
        </authorList>
    </citation>
    <scope>NUCLEOTIDE SEQUENCE [LARGE SCALE GENOMIC DNA]</scope>
    <source>
        <strain evidence="9">ATCC BAA-594 / HTCC2503 / KCTC 12087</strain>
    </source>
</reference>
<evidence type="ECO:0000256" key="5">
    <source>
        <dbReference type="ARBA" id="ARBA00022989"/>
    </source>
</evidence>
<feature type="transmembrane region" description="Helical" evidence="7">
    <location>
        <begin position="424"/>
        <end position="444"/>
    </location>
</feature>
<feature type="transmembrane region" description="Helical" evidence="7">
    <location>
        <begin position="365"/>
        <end position="390"/>
    </location>
</feature>
<reference evidence="8 9" key="2">
    <citation type="journal article" date="2011" name="J. Bacteriol.">
        <title>Complete genome sequence of strain HTCC2503T of Parvularcula bermudensis, the type species of the order "Parvularculales" in the class Alphaproteobacteria.</title>
        <authorList>
            <person name="Oh H.M."/>
            <person name="Kang I."/>
            <person name="Vergin K.L."/>
            <person name="Kang D."/>
            <person name="Rhee K.H."/>
            <person name="Giovannoni S.J."/>
            <person name="Cho J.C."/>
        </authorList>
    </citation>
    <scope>NUCLEOTIDE SEQUENCE [LARGE SCALE GENOMIC DNA]</scope>
    <source>
        <strain evidence="9">ATCC BAA-594 / HTCC2503 / KCTC 12087</strain>
    </source>
</reference>
<feature type="transmembrane region" description="Helical" evidence="7">
    <location>
        <begin position="103"/>
        <end position="121"/>
    </location>
</feature>
<feature type="transmembrane region" description="Helical" evidence="7">
    <location>
        <begin position="263"/>
        <end position="283"/>
    </location>
</feature>
<evidence type="ECO:0000256" key="2">
    <source>
        <dbReference type="ARBA" id="ARBA00022448"/>
    </source>
</evidence>
<proteinExistence type="predicted"/>
<dbReference type="AlphaFoldDB" id="E0TDA2"/>
<keyword evidence="4 7" id="KW-0812">Transmembrane</keyword>
<evidence type="ECO:0000256" key="1">
    <source>
        <dbReference type="ARBA" id="ARBA00004429"/>
    </source>
</evidence>
<keyword evidence="9" id="KW-1185">Reference proteome</keyword>
<keyword evidence="5 7" id="KW-1133">Transmembrane helix</keyword>
<gene>
    <name evidence="8" type="ordered locus">PB2503_09359</name>
</gene>
<dbReference type="InterPro" id="IPR048279">
    <property type="entry name" value="MdtK-like"/>
</dbReference>
<dbReference type="HOGENOM" id="CLU_012893_0_1_5"/>
<comment type="subcellular location">
    <subcellularLocation>
        <location evidence="1">Cell inner membrane</location>
        <topology evidence="1">Multi-pass membrane protein</topology>
    </subcellularLocation>
</comment>
<dbReference type="PANTHER" id="PTHR43549">
    <property type="entry name" value="MULTIDRUG RESISTANCE PROTEIN YPNP-RELATED"/>
    <property type="match status" value="1"/>
</dbReference>
<evidence type="ECO:0000256" key="3">
    <source>
        <dbReference type="ARBA" id="ARBA00022475"/>
    </source>
</evidence>
<feature type="transmembrane region" description="Helical" evidence="7">
    <location>
        <begin position="62"/>
        <end position="83"/>
    </location>
</feature>
<evidence type="ECO:0000313" key="9">
    <source>
        <dbReference type="Proteomes" id="UP000001302"/>
    </source>
</evidence>
<dbReference type="EMBL" id="CP002156">
    <property type="protein sequence ID" value="ADM09925.1"/>
    <property type="molecule type" value="Genomic_DNA"/>
</dbReference>
<keyword evidence="6 7" id="KW-0472">Membrane</keyword>
<feature type="transmembrane region" description="Helical" evidence="7">
    <location>
        <begin position="141"/>
        <end position="161"/>
    </location>
</feature>
<dbReference type="GO" id="GO:0042910">
    <property type="term" value="F:xenobiotic transmembrane transporter activity"/>
    <property type="evidence" value="ECO:0007669"/>
    <property type="project" value="InterPro"/>
</dbReference>
<dbReference type="eggNOG" id="COG0534">
    <property type="taxonomic scope" value="Bacteria"/>
</dbReference>
<protein>
    <submittedName>
        <fullName evidence="8">MATE efflux family protein</fullName>
    </submittedName>
</protein>